<feature type="region of interest" description="Disordered" evidence="1">
    <location>
        <begin position="54"/>
        <end position="83"/>
    </location>
</feature>
<accession>A0A1Y1YZR2</accession>
<dbReference type="EMBL" id="MCFA01000151">
    <property type="protein sequence ID" value="ORY03045.1"/>
    <property type="molecule type" value="Genomic_DNA"/>
</dbReference>
<evidence type="ECO:0000313" key="3">
    <source>
        <dbReference type="Proteomes" id="UP000193144"/>
    </source>
</evidence>
<evidence type="ECO:0000313" key="2">
    <source>
        <dbReference type="EMBL" id="ORY03045.1"/>
    </source>
</evidence>
<gene>
    <name evidence="2" type="ORF">BCR34DRAFT_591710</name>
</gene>
<comment type="caution">
    <text evidence="2">The sequence shown here is derived from an EMBL/GenBank/DDBJ whole genome shotgun (WGS) entry which is preliminary data.</text>
</comment>
<protein>
    <submittedName>
        <fullName evidence="2">Uncharacterized protein</fullName>
    </submittedName>
</protein>
<sequence>MATPKSKTKVELEYLASEAVSESHRDCLKDLIVGYPKLAKEMEKYPPTAMFRRNPGCQSSPVSPECDFDSQEKTGAVRDEGQSRRCRKEDEIMYMKKPDPYDIEYMQHFVHSDAIGSCALIGDDSMIWGSYVYKNSITDDLIDLKPR</sequence>
<reference evidence="2 3" key="1">
    <citation type="submission" date="2016-07" db="EMBL/GenBank/DDBJ databases">
        <title>Pervasive Adenine N6-methylation of Active Genes in Fungi.</title>
        <authorList>
            <consortium name="DOE Joint Genome Institute"/>
            <person name="Mondo S.J."/>
            <person name="Dannebaum R.O."/>
            <person name="Kuo R.C."/>
            <person name="Labutti K."/>
            <person name="Haridas S."/>
            <person name="Kuo A."/>
            <person name="Salamov A."/>
            <person name="Ahrendt S.R."/>
            <person name="Lipzen A."/>
            <person name="Sullivan W."/>
            <person name="Andreopoulos W.B."/>
            <person name="Clum A."/>
            <person name="Lindquist E."/>
            <person name="Daum C."/>
            <person name="Ramamoorthy G.K."/>
            <person name="Gryganskyi A."/>
            <person name="Culley D."/>
            <person name="Magnuson J.K."/>
            <person name="James T.Y."/>
            <person name="O'Malley M.A."/>
            <person name="Stajich J.E."/>
            <person name="Spatafora J.W."/>
            <person name="Visel A."/>
            <person name="Grigoriev I.V."/>
        </authorList>
    </citation>
    <scope>NUCLEOTIDE SEQUENCE [LARGE SCALE GENOMIC DNA]</scope>
    <source>
        <strain evidence="2 3">CBS 115471</strain>
    </source>
</reference>
<proteinExistence type="predicted"/>
<feature type="compositionally biased region" description="Basic and acidic residues" evidence="1">
    <location>
        <begin position="70"/>
        <end position="83"/>
    </location>
</feature>
<name>A0A1Y1YZR2_9PLEO</name>
<organism evidence="2 3">
    <name type="scientific">Clohesyomyces aquaticus</name>
    <dbReference type="NCBI Taxonomy" id="1231657"/>
    <lineage>
        <taxon>Eukaryota</taxon>
        <taxon>Fungi</taxon>
        <taxon>Dikarya</taxon>
        <taxon>Ascomycota</taxon>
        <taxon>Pezizomycotina</taxon>
        <taxon>Dothideomycetes</taxon>
        <taxon>Pleosporomycetidae</taxon>
        <taxon>Pleosporales</taxon>
        <taxon>Lindgomycetaceae</taxon>
        <taxon>Clohesyomyces</taxon>
    </lineage>
</organism>
<keyword evidence="3" id="KW-1185">Reference proteome</keyword>
<dbReference type="AlphaFoldDB" id="A0A1Y1YZR2"/>
<evidence type="ECO:0000256" key="1">
    <source>
        <dbReference type="SAM" id="MobiDB-lite"/>
    </source>
</evidence>
<dbReference type="Proteomes" id="UP000193144">
    <property type="component" value="Unassembled WGS sequence"/>
</dbReference>